<gene>
    <name evidence="2" type="ORF">ABUE31_13300</name>
</gene>
<feature type="chain" id="PRO_5046790132" evidence="1">
    <location>
        <begin position="23"/>
        <end position="84"/>
    </location>
</feature>
<dbReference type="InterPro" id="IPR009780">
    <property type="entry name" value="DUF1344"/>
</dbReference>
<dbReference type="Pfam" id="PF07076">
    <property type="entry name" value="DUF1344"/>
    <property type="match status" value="1"/>
</dbReference>
<name>A0ABV3R0V3_9HYPH</name>
<keyword evidence="3" id="KW-1185">Reference proteome</keyword>
<protein>
    <submittedName>
        <fullName evidence="2">DUF1344 domain-containing protein</fullName>
    </submittedName>
</protein>
<keyword evidence="1" id="KW-0732">Signal</keyword>
<evidence type="ECO:0000256" key="1">
    <source>
        <dbReference type="SAM" id="SignalP"/>
    </source>
</evidence>
<evidence type="ECO:0000313" key="2">
    <source>
        <dbReference type="EMBL" id="MEW9806961.1"/>
    </source>
</evidence>
<accession>A0ABV3R0V3</accession>
<feature type="signal peptide" evidence="1">
    <location>
        <begin position="1"/>
        <end position="22"/>
    </location>
</feature>
<dbReference type="RefSeq" id="WP_367724085.1">
    <property type="nucleotide sequence ID" value="NZ_JBFOCH010000003.1"/>
</dbReference>
<evidence type="ECO:0000313" key="3">
    <source>
        <dbReference type="Proteomes" id="UP001556196"/>
    </source>
</evidence>
<organism evidence="2 3">
    <name type="scientific">Mesorhizobium marinum</name>
    <dbReference type="NCBI Taxonomy" id="3228790"/>
    <lineage>
        <taxon>Bacteria</taxon>
        <taxon>Pseudomonadati</taxon>
        <taxon>Pseudomonadota</taxon>
        <taxon>Alphaproteobacteria</taxon>
        <taxon>Hyphomicrobiales</taxon>
        <taxon>Phyllobacteriaceae</taxon>
        <taxon>Mesorhizobium</taxon>
    </lineage>
</organism>
<dbReference type="Proteomes" id="UP001556196">
    <property type="component" value="Unassembled WGS sequence"/>
</dbReference>
<proteinExistence type="predicted"/>
<comment type="caution">
    <text evidence="2">The sequence shown here is derived from an EMBL/GenBank/DDBJ whole genome shotgun (WGS) entry which is preliminary data.</text>
</comment>
<dbReference type="EMBL" id="JBFOCI010000003">
    <property type="protein sequence ID" value="MEW9806961.1"/>
    <property type="molecule type" value="Genomic_DNA"/>
</dbReference>
<reference evidence="2 3" key="1">
    <citation type="submission" date="2024-06" db="EMBL/GenBank/DDBJ databases">
        <authorList>
            <person name="Tuo L."/>
        </authorList>
    </citation>
    <scope>NUCLEOTIDE SEQUENCE [LARGE SCALE GENOMIC DNA]</scope>
    <source>
        <strain evidence="2 3">ZMM04-5</strain>
    </source>
</reference>
<sequence>MRSLKGALAAALMVLSAAPAFAAEAEGKIQSVDRDNLTITLENGKSYKLPGEFDMDAIQEGMQVLLAYDKIGDQNLITDMELPQ</sequence>